<dbReference type="RefSeq" id="WP_139118199.1">
    <property type="nucleotide sequence ID" value="NZ_CP076250.1"/>
</dbReference>
<evidence type="ECO:0000313" key="3">
    <source>
        <dbReference type="Proteomes" id="UP000041247"/>
    </source>
</evidence>
<accession>A0A0K2ZKT1</accession>
<dbReference type="Pfam" id="PF07791">
    <property type="entry name" value="Imm11"/>
    <property type="match status" value="1"/>
</dbReference>
<dbReference type="InterPro" id="IPR012433">
    <property type="entry name" value="Imm11"/>
</dbReference>
<name>A0A0K2ZKT1_9XANT</name>
<protein>
    <recommendedName>
        <fullName evidence="1">Immunity MXAN-0049 protein domain-containing protein</fullName>
    </recommendedName>
</protein>
<dbReference type="AlphaFoldDB" id="A0A0K2ZKT1"/>
<evidence type="ECO:0000313" key="2">
    <source>
        <dbReference type="EMBL" id="CTP86386.1"/>
    </source>
</evidence>
<organism evidence="2 3">
    <name type="scientific">Xanthomonas graminis pv. poae</name>
    <dbReference type="NCBI Taxonomy" id="227946"/>
    <lineage>
        <taxon>Bacteria</taxon>
        <taxon>Pseudomonadati</taxon>
        <taxon>Pseudomonadota</taxon>
        <taxon>Gammaproteobacteria</taxon>
        <taxon>Lysobacterales</taxon>
        <taxon>Lysobacteraceae</taxon>
        <taxon>Xanthomonas</taxon>
        <taxon>Xanthomonas translucens group</taxon>
        <taxon>Xanthomonas graminis</taxon>
    </lineage>
</organism>
<reference evidence="2 3" key="1">
    <citation type="submission" date="2015-07" db="EMBL/GenBank/DDBJ databases">
        <authorList>
            <person name="Noorani M."/>
        </authorList>
    </citation>
    <scope>NUCLEOTIDE SEQUENCE [LARGE SCALE GENOMIC DNA]</scope>
    <source>
        <strain evidence="2">LMG728</strain>
    </source>
</reference>
<evidence type="ECO:0000259" key="1">
    <source>
        <dbReference type="Pfam" id="PF07791"/>
    </source>
</evidence>
<sequence>METTTTNQPKAGDFFILQPDARRGGKGHGVVFENEKALLTPPRLILRPKTRGFPPLKEVPRLVYEPSEGVPPQDLEGGLSGYWLVSDRLRQVMEAVDPGAFAFAETDYRLADGSKGPVYFLCDVVRTVDALDEESSQLNIVLSDDYEAGKYYDLTGDVRLAFKRDVLGSAHVFRLPFNGFVYCDRMFRDAVEAAGIVTPSESNGLWFEDVVNC</sequence>
<dbReference type="Proteomes" id="UP000041247">
    <property type="component" value="Unassembled WGS sequence"/>
</dbReference>
<gene>
    <name evidence="2" type="ORF">XTPLMG728_1208</name>
</gene>
<feature type="domain" description="Immunity MXAN-0049 protein" evidence="1">
    <location>
        <begin position="14"/>
        <end position="211"/>
    </location>
</feature>
<dbReference type="EMBL" id="CXOK01000029">
    <property type="protein sequence ID" value="CTP86386.1"/>
    <property type="molecule type" value="Genomic_DNA"/>
</dbReference>
<proteinExistence type="predicted"/>